<evidence type="ECO:0000256" key="1">
    <source>
        <dbReference type="SAM" id="Phobius"/>
    </source>
</evidence>
<evidence type="ECO:0000313" key="3">
    <source>
        <dbReference type="Proteomes" id="UP000011185"/>
    </source>
</evidence>
<organism evidence="2 3">
    <name type="scientific">Trachipleistophora hominis</name>
    <name type="common">Microsporidian parasite</name>
    <dbReference type="NCBI Taxonomy" id="72359"/>
    <lineage>
        <taxon>Eukaryota</taxon>
        <taxon>Fungi</taxon>
        <taxon>Fungi incertae sedis</taxon>
        <taxon>Microsporidia</taxon>
        <taxon>Pleistophoridae</taxon>
        <taxon>Trachipleistophora</taxon>
    </lineage>
</organism>
<protein>
    <submittedName>
        <fullName evidence="2">Putative transposable element encoded protein</fullName>
    </submittedName>
</protein>
<accession>L7JUT2</accession>
<dbReference type="Proteomes" id="UP000011185">
    <property type="component" value="Unassembled WGS sequence"/>
</dbReference>
<dbReference type="InParanoid" id="L7JUT2"/>
<sequence length="60" mass="6966">MRDCQELNTCENPREEESLRILLRGPHASHDLRVKVTVAVVAYLSFVVVMRAKLFREMAH</sequence>
<dbReference type="AlphaFoldDB" id="L7JUT2"/>
<keyword evidence="3" id="KW-1185">Reference proteome</keyword>
<evidence type="ECO:0000313" key="2">
    <source>
        <dbReference type="EMBL" id="ELQ75080.1"/>
    </source>
</evidence>
<keyword evidence="1" id="KW-0812">Transmembrane</keyword>
<reference evidence="2 3" key="1">
    <citation type="journal article" date="2012" name="PLoS Pathog.">
        <title>The genome of the obligate intracellular parasite Trachipleistophora hominis: new insights into microsporidian genome dynamics and reductive evolution.</title>
        <authorList>
            <person name="Heinz E."/>
            <person name="Williams T.A."/>
            <person name="Nakjang S."/>
            <person name="Noel C.J."/>
            <person name="Swan D.C."/>
            <person name="Goldberg A.V."/>
            <person name="Harris S.R."/>
            <person name="Weinmaier T."/>
            <person name="Markert S."/>
            <person name="Becher D."/>
            <person name="Bernhardt J."/>
            <person name="Dagan T."/>
            <person name="Hacker C."/>
            <person name="Lucocq J.M."/>
            <person name="Schweder T."/>
            <person name="Rattei T."/>
            <person name="Hall N."/>
            <person name="Hirt R.P."/>
            <person name="Embley T.M."/>
        </authorList>
    </citation>
    <scope>NUCLEOTIDE SEQUENCE [LARGE SCALE GENOMIC DNA]</scope>
</reference>
<dbReference type="VEuPathDB" id="MicrosporidiaDB:THOM_1976"/>
<name>L7JUT2_TRAHO</name>
<keyword evidence="1" id="KW-1133">Transmembrane helix</keyword>
<keyword evidence="1" id="KW-0472">Membrane</keyword>
<dbReference type="EMBL" id="JH993994">
    <property type="protein sequence ID" value="ELQ75080.1"/>
    <property type="molecule type" value="Genomic_DNA"/>
</dbReference>
<gene>
    <name evidence="2" type="ORF">THOM_1976</name>
</gene>
<feature type="transmembrane region" description="Helical" evidence="1">
    <location>
        <begin position="32"/>
        <end position="50"/>
    </location>
</feature>
<proteinExistence type="predicted"/>
<dbReference type="HOGENOM" id="CLU_2943464_0_0_1"/>